<keyword evidence="1" id="KW-0732">Signal</keyword>
<gene>
    <name evidence="2" type="primary">106089768</name>
</gene>
<name>A0A1I8Q3L9_STOCA</name>
<evidence type="ECO:0000256" key="1">
    <source>
        <dbReference type="SAM" id="SignalP"/>
    </source>
</evidence>
<evidence type="ECO:0000313" key="3">
    <source>
        <dbReference type="Proteomes" id="UP000095300"/>
    </source>
</evidence>
<evidence type="ECO:0008006" key="4">
    <source>
        <dbReference type="Google" id="ProtNLM"/>
    </source>
</evidence>
<reference evidence="2" key="1">
    <citation type="submission" date="2020-05" db="UniProtKB">
        <authorList>
            <consortium name="EnsemblMetazoa"/>
        </authorList>
    </citation>
    <scope>IDENTIFICATION</scope>
    <source>
        <strain evidence="2">USDA</strain>
    </source>
</reference>
<dbReference type="SMART" id="SM00697">
    <property type="entry name" value="DM8"/>
    <property type="match status" value="1"/>
</dbReference>
<organism evidence="2 3">
    <name type="scientific">Stomoxys calcitrans</name>
    <name type="common">Stable fly</name>
    <name type="synonym">Conops calcitrans</name>
    <dbReference type="NCBI Taxonomy" id="35570"/>
    <lineage>
        <taxon>Eukaryota</taxon>
        <taxon>Metazoa</taxon>
        <taxon>Ecdysozoa</taxon>
        <taxon>Arthropoda</taxon>
        <taxon>Hexapoda</taxon>
        <taxon>Insecta</taxon>
        <taxon>Pterygota</taxon>
        <taxon>Neoptera</taxon>
        <taxon>Endopterygota</taxon>
        <taxon>Diptera</taxon>
        <taxon>Brachycera</taxon>
        <taxon>Muscomorpha</taxon>
        <taxon>Muscoidea</taxon>
        <taxon>Muscidae</taxon>
        <taxon>Stomoxys</taxon>
    </lineage>
</organism>
<dbReference type="InterPro" id="IPR010512">
    <property type="entry name" value="DUF1091"/>
</dbReference>
<dbReference type="OrthoDB" id="8040949at2759"/>
<dbReference type="KEGG" id="scac:106089768"/>
<dbReference type="PANTHER" id="PTHR20898:SF0">
    <property type="entry name" value="DAEDALUS ON 3-RELATED"/>
    <property type="match status" value="1"/>
</dbReference>
<feature type="signal peptide" evidence="1">
    <location>
        <begin position="1"/>
        <end position="22"/>
    </location>
</feature>
<feature type="chain" id="PRO_5009327644" description="MD-2-related lipid-recognition domain-containing protein" evidence="1">
    <location>
        <begin position="23"/>
        <end position="185"/>
    </location>
</feature>
<sequence>MLKKRKIFSLLLALSLAVLTKTAKRRFNVVIKNTTCQIFSPVMKQFDCAFKMLSPSNYLIDTSFMYARELNENAEWQGLIYFSHLKGSKPIKFLDIKMNICSALSTAMTVPIVKMIMEETRKTSNLPYECPLKANFLYSYSNFSMNAKILPAYAPLIKFNFSLNTFDNRVLISKYVVEGSTVQIP</sequence>
<dbReference type="PANTHER" id="PTHR20898">
    <property type="entry name" value="DAEDALUS ON 3-RELATED-RELATED"/>
    <property type="match status" value="1"/>
</dbReference>
<protein>
    <recommendedName>
        <fullName evidence="4">MD-2-related lipid-recognition domain-containing protein</fullName>
    </recommendedName>
</protein>
<dbReference type="Proteomes" id="UP000095300">
    <property type="component" value="Unassembled WGS sequence"/>
</dbReference>
<accession>A0A1I8Q3L9</accession>
<dbReference type="VEuPathDB" id="VectorBase:SCAU013579"/>
<keyword evidence="3" id="KW-1185">Reference proteome</keyword>
<dbReference type="EnsemblMetazoa" id="SCAU013579-RA">
    <property type="protein sequence ID" value="SCAU013579-PA"/>
    <property type="gene ID" value="SCAU013579"/>
</dbReference>
<dbReference type="Pfam" id="PF06477">
    <property type="entry name" value="DUF1091"/>
    <property type="match status" value="1"/>
</dbReference>
<dbReference type="AlphaFoldDB" id="A0A1I8Q3L9"/>
<evidence type="ECO:0000313" key="2">
    <source>
        <dbReference type="EnsemblMetazoa" id="SCAU013579-PA"/>
    </source>
</evidence>
<proteinExistence type="predicted"/>